<dbReference type="InterPro" id="IPR050109">
    <property type="entry name" value="HTH-type_TetR-like_transc_reg"/>
</dbReference>
<dbReference type="PRINTS" id="PR00455">
    <property type="entry name" value="HTHTETR"/>
</dbReference>
<reference evidence="6 7" key="1">
    <citation type="journal article" date="2014" name="Genome Announc.">
        <title>Draft Genome Sequence of Kocuria palustris PEL.</title>
        <authorList>
            <person name="Sharma G."/>
            <person name="Khatri I."/>
            <person name="Subramanian S."/>
        </authorList>
    </citation>
    <scope>NUCLEOTIDE SEQUENCE [LARGE SCALE GENOMIC DNA]</scope>
    <source>
        <strain evidence="6 7">PEL</strain>
    </source>
</reference>
<dbReference type="EMBL" id="ANHZ02000017">
    <property type="protein sequence ID" value="EME36249.1"/>
    <property type="molecule type" value="Genomic_DNA"/>
</dbReference>
<dbReference type="Gene3D" id="1.10.357.10">
    <property type="entry name" value="Tetracycline Repressor, domain 2"/>
    <property type="match status" value="1"/>
</dbReference>
<evidence type="ECO:0000256" key="1">
    <source>
        <dbReference type="ARBA" id="ARBA00023015"/>
    </source>
</evidence>
<evidence type="ECO:0000259" key="5">
    <source>
        <dbReference type="PROSITE" id="PS50977"/>
    </source>
</evidence>
<evidence type="ECO:0000313" key="7">
    <source>
        <dbReference type="Proteomes" id="UP000009877"/>
    </source>
</evidence>
<dbReference type="InterPro" id="IPR036271">
    <property type="entry name" value="Tet_transcr_reg_TetR-rel_C_sf"/>
</dbReference>
<evidence type="ECO:0000256" key="3">
    <source>
        <dbReference type="ARBA" id="ARBA00023163"/>
    </source>
</evidence>
<dbReference type="Proteomes" id="UP000009877">
    <property type="component" value="Unassembled WGS sequence"/>
</dbReference>
<keyword evidence="1" id="KW-0805">Transcription regulation</keyword>
<keyword evidence="3" id="KW-0804">Transcription</keyword>
<dbReference type="GeneID" id="93317211"/>
<dbReference type="GO" id="GO:0003700">
    <property type="term" value="F:DNA-binding transcription factor activity"/>
    <property type="evidence" value="ECO:0007669"/>
    <property type="project" value="TreeGrafter"/>
</dbReference>
<sequence>MRADARAKRAALQTAGAELFAEQGTDVPLSAVAVRAGVGIGTLYRHFPTRGELYLGVMEAVVEKVEAAAAELETAWDQDPRATWQAAAHELGRLRIGALVEGADPQRKAAFEEAGWDRVLQLRDRLFDRLGALLRRGKEAGLVREDLSPAQFYFGLAVVTRPLPETVTQTMPVDLSWLVGAYFHGLRP</sequence>
<dbReference type="InterPro" id="IPR001647">
    <property type="entry name" value="HTH_TetR"/>
</dbReference>
<evidence type="ECO:0000256" key="4">
    <source>
        <dbReference type="PROSITE-ProRule" id="PRU00335"/>
    </source>
</evidence>
<dbReference type="Pfam" id="PF00440">
    <property type="entry name" value="TetR_N"/>
    <property type="match status" value="1"/>
</dbReference>
<dbReference type="SUPFAM" id="SSF46689">
    <property type="entry name" value="Homeodomain-like"/>
    <property type="match status" value="1"/>
</dbReference>
<dbReference type="RefSeq" id="WP_006215153.1">
    <property type="nucleotide sequence ID" value="NZ_ANHZ02000017.1"/>
</dbReference>
<dbReference type="AlphaFoldDB" id="M2YC83"/>
<dbReference type="PROSITE" id="PS50977">
    <property type="entry name" value="HTH_TETR_2"/>
    <property type="match status" value="1"/>
</dbReference>
<accession>M2YC83</accession>
<dbReference type="SUPFAM" id="SSF48498">
    <property type="entry name" value="Tetracyclin repressor-like, C-terminal domain"/>
    <property type="match status" value="1"/>
</dbReference>
<comment type="caution">
    <text evidence="6">The sequence shown here is derived from an EMBL/GenBank/DDBJ whole genome shotgun (WGS) entry which is preliminary data.</text>
</comment>
<evidence type="ECO:0000313" key="6">
    <source>
        <dbReference type="EMBL" id="EME36249.1"/>
    </source>
</evidence>
<dbReference type="InterPro" id="IPR009057">
    <property type="entry name" value="Homeodomain-like_sf"/>
</dbReference>
<dbReference type="GO" id="GO:0000976">
    <property type="term" value="F:transcription cis-regulatory region binding"/>
    <property type="evidence" value="ECO:0007669"/>
    <property type="project" value="TreeGrafter"/>
</dbReference>
<gene>
    <name evidence="6" type="ORF">C884_00728</name>
</gene>
<keyword evidence="2 4" id="KW-0238">DNA-binding</keyword>
<dbReference type="STRING" id="71999.KPaMU14_05035"/>
<dbReference type="PANTHER" id="PTHR30055">
    <property type="entry name" value="HTH-TYPE TRANSCRIPTIONAL REGULATOR RUTR"/>
    <property type="match status" value="1"/>
</dbReference>
<protein>
    <submittedName>
        <fullName evidence="6">Transcription regulator</fullName>
    </submittedName>
</protein>
<dbReference type="PANTHER" id="PTHR30055:SF234">
    <property type="entry name" value="HTH-TYPE TRANSCRIPTIONAL REGULATOR BETI"/>
    <property type="match status" value="1"/>
</dbReference>
<feature type="domain" description="HTH tetR-type" evidence="5">
    <location>
        <begin position="6"/>
        <end position="65"/>
    </location>
</feature>
<feature type="DNA-binding region" description="H-T-H motif" evidence="4">
    <location>
        <begin position="28"/>
        <end position="47"/>
    </location>
</feature>
<keyword evidence="7" id="KW-1185">Reference proteome</keyword>
<evidence type="ECO:0000256" key="2">
    <source>
        <dbReference type="ARBA" id="ARBA00023125"/>
    </source>
</evidence>
<organism evidence="6 7">
    <name type="scientific">Kocuria palustris PEL</name>
    <dbReference type="NCBI Taxonomy" id="1236550"/>
    <lineage>
        <taxon>Bacteria</taxon>
        <taxon>Bacillati</taxon>
        <taxon>Actinomycetota</taxon>
        <taxon>Actinomycetes</taxon>
        <taxon>Micrococcales</taxon>
        <taxon>Micrococcaceae</taxon>
        <taxon>Kocuria</taxon>
    </lineage>
</organism>
<proteinExistence type="predicted"/>
<name>M2YC83_9MICC</name>